<dbReference type="Proteomes" id="UP000076490">
    <property type="component" value="Unassembled WGS sequence"/>
</dbReference>
<gene>
    <name evidence="3" type="ORF">AV656_03360</name>
</gene>
<evidence type="ECO:0000313" key="4">
    <source>
        <dbReference type="Proteomes" id="UP000076490"/>
    </source>
</evidence>
<dbReference type="PANTHER" id="PTHR33744">
    <property type="entry name" value="CARBOHYDRATE DIACID REGULATOR"/>
    <property type="match status" value="1"/>
</dbReference>
<dbReference type="EMBL" id="LQNT01000001">
    <property type="protein sequence ID" value="KZE40313.1"/>
    <property type="molecule type" value="Genomic_DNA"/>
</dbReference>
<name>A0A161SPQ8_9BACL</name>
<feature type="domain" description="GAF" evidence="2">
    <location>
        <begin position="29"/>
        <end position="191"/>
    </location>
</feature>
<dbReference type="SMART" id="SM00065">
    <property type="entry name" value="GAF"/>
    <property type="match status" value="1"/>
</dbReference>
<dbReference type="InterPro" id="IPR003018">
    <property type="entry name" value="GAF"/>
</dbReference>
<dbReference type="Pfam" id="PF13185">
    <property type="entry name" value="GAF_2"/>
    <property type="match status" value="1"/>
</dbReference>
<evidence type="ECO:0000256" key="1">
    <source>
        <dbReference type="ARBA" id="ARBA00006754"/>
    </source>
</evidence>
<dbReference type="InterPro" id="IPR051448">
    <property type="entry name" value="CdaR-like_regulators"/>
</dbReference>
<dbReference type="Pfam" id="PF17853">
    <property type="entry name" value="GGDEF_2"/>
    <property type="match status" value="1"/>
</dbReference>
<protein>
    <recommendedName>
        <fullName evidence="2">GAF domain-containing protein</fullName>
    </recommendedName>
</protein>
<accession>A0A161SPQ8</accession>
<dbReference type="InterPro" id="IPR042070">
    <property type="entry name" value="PucR_C-HTH_sf"/>
</dbReference>
<sequence length="579" mass="64631">MVRSAEHHLSSARAEAVINVANAVNSTLELDELFELTLSESIRAIPDADGGALFLFDPELRLLICRAYVNFDEKVEQIRLLPGESFTGDCFKSRKPILLSNRAEITGYPQSMRPENRQLLDRSMAMHPSNNSYRAMSVPLITAKGDCIGVVTLNGFAEAGIFTVADVELLETISGLAATALERASLYEAIKIKNSTFKTMIDYQQEQLVNMNSGQGLDVMLGQLFSVIRKPLSLLTVYGEVFNTSYIPEYTPPADEYLIRDGRQLLGKLLIYEEGQNVTKQTDDYFIQQSLLFFALEINRQAAARQVEQRYKTELMDNLMNGILAEGFLNRAKSLGLNTAGAFLPVAVQIGDPRPASPIDHLMRQNEMASFLEIEISRAFPGSLVVQRDQIYLLLLSVSLNSDYKQIYHRLSSIAEETGQFVQKGNGPAEEARFGVGRLVQRIEELPDSLQSATMTLKLMEESHCRERIADSSRFLFHRLIAGSSGKEVASFIAAFLGPINKYDREKGTELTKTLQAYCRNLQRPGQAAKELHIHPNTLQYRMKQISRLLDADLADPEVLLNLQLACRLAGDHPEAVDS</sequence>
<dbReference type="InterPro" id="IPR029016">
    <property type="entry name" value="GAF-like_dom_sf"/>
</dbReference>
<reference evidence="3 4" key="1">
    <citation type="submission" date="2016-01" db="EMBL/GenBank/DDBJ databases">
        <title>Whole genome sequencing of Bhargavaea cecembensis T14.</title>
        <authorList>
            <person name="Hong K.W."/>
        </authorList>
    </citation>
    <scope>NUCLEOTIDE SEQUENCE [LARGE SCALE GENOMIC DNA]</scope>
    <source>
        <strain evidence="3 4">T14</strain>
    </source>
</reference>
<dbReference type="SUPFAM" id="SSF55781">
    <property type="entry name" value="GAF domain-like"/>
    <property type="match status" value="1"/>
</dbReference>
<dbReference type="InterPro" id="IPR025736">
    <property type="entry name" value="PucR_C-HTH_dom"/>
</dbReference>
<evidence type="ECO:0000313" key="3">
    <source>
        <dbReference type="EMBL" id="KZE40313.1"/>
    </source>
</evidence>
<dbReference type="AlphaFoldDB" id="A0A161SPQ8"/>
<organism evidence="3 4">
    <name type="scientific">Bhargavaea cecembensis</name>
    <dbReference type="NCBI Taxonomy" id="394098"/>
    <lineage>
        <taxon>Bacteria</taxon>
        <taxon>Bacillati</taxon>
        <taxon>Bacillota</taxon>
        <taxon>Bacilli</taxon>
        <taxon>Bacillales</taxon>
        <taxon>Caryophanaceae</taxon>
        <taxon>Bhargavaea</taxon>
    </lineage>
</organism>
<dbReference type="OrthoDB" id="9792148at2"/>
<comment type="caution">
    <text evidence="3">The sequence shown here is derived from an EMBL/GenBank/DDBJ whole genome shotgun (WGS) entry which is preliminary data.</text>
</comment>
<comment type="similarity">
    <text evidence="1">Belongs to the CdaR family.</text>
</comment>
<dbReference type="Pfam" id="PF13556">
    <property type="entry name" value="HTH_30"/>
    <property type="match status" value="1"/>
</dbReference>
<evidence type="ECO:0000259" key="2">
    <source>
        <dbReference type="SMART" id="SM00065"/>
    </source>
</evidence>
<dbReference type="Gene3D" id="1.10.10.2840">
    <property type="entry name" value="PucR C-terminal helix-turn-helix domain"/>
    <property type="match status" value="1"/>
</dbReference>
<dbReference type="Gene3D" id="3.30.450.40">
    <property type="match status" value="1"/>
</dbReference>
<dbReference type="PANTHER" id="PTHR33744:SF1">
    <property type="entry name" value="DNA-BINDING TRANSCRIPTIONAL ACTIVATOR ADER"/>
    <property type="match status" value="1"/>
</dbReference>
<proteinExistence type="inferred from homology"/>
<dbReference type="InterPro" id="IPR041522">
    <property type="entry name" value="CdaR_GGDEF"/>
</dbReference>